<dbReference type="EMBL" id="BPLR01007391">
    <property type="protein sequence ID" value="GIY16569.1"/>
    <property type="molecule type" value="Genomic_DNA"/>
</dbReference>
<keyword evidence="2" id="KW-1185">Reference proteome</keyword>
<accession>A0AAV4R7H5</accession>
<gene>
    <name evidence="1" type="ORF">CEXT_174041</name>
</gene>
<protein>
    <submittedName>
        <fullName evidence="1">Uncharacterized protein</fullName>
    </submittedName>
</protein>
<evidence type="ECO:0000313" key="1">
    <source>
        <dbReference type="EMBL" id="GIY16569.1"/>
    </source>
</evidence>
<reference evidence="1 2" key="1">
    <citation type="submission" date="2021-06" db="EMBL/GenBank/DDBJ databases">
        <title>Caerostris extrusa draft genome.</title>
        <authorList>
            <person name="Kono N."/>
            <person name="Arakawa K."/>
        </authorList>
    </citation>
    <scope>NUCLEOTIDE SEQUENCE [LARGE SCALE GENOMIC DNA]</scope>
</reference>
<evidence type="ECO:0000313" key="2">
    <source>
        <dbReference type="Proteomes" id="UP001054945"/>
    </source>
</evidence>
<comment type="caution">
    <text evidence="1">The sequence shown here is derived from an EMBL/GenBank/DDBJ whole genome shotgun (WGS) entry which is preliminary data.</text>
</comment>
<sequence>MVIYSYRVSNRRIRVQIMSHVSVGNEYNNSIPSIGFGKKEELCIVFVHSGKYCNCYSHFNGESLFTNVQYSITDSPIIPCNISCCVLFNALSATILTY</sequence>
<organism evidence="1 2">
    <name type="scientific">Caerostris extrusa</name>
    <name type="common">Bark spider</name>
    <name type="synonym">Caerostris bankana</name>
    <dbReference type="NCBI Taxonomy" id="172846"/>
    <lineage>
        <taxon>Eukaryota</taxon>
        <taxon>Metazoa</taxon>
        <taxon>Ecdysozoa</taxon>
        <taxon>Arthropoda</taxon>
        <taxon>Chelicerata</taxon>
        <taxon>Arachnida</taxon>
        <taxon>Araneae</taxon>
        <taxon>Araneomorphae</taxon>
        <taxon>Entelegynae</taxon>
        <taxon>Araneoidea</taxon>
        <taxon>Araneidae</taxon>
        <taxon>Caerostris</taxon>
    </lineage>
</organism>
<dbReference type="AlphaFoldDB" id="A0AAV4R7H5"/>
<name>A0AAV4R7H5_CAEEX</name>
<proteinExistence type="predicted"/>
<dbReference type="Proteomes" id="UP001054945">
    <property type="component" value="Unassembled WGS sequence"/>
</dbReference>